<dbReference type="InterPro" id="IPR009422">
    <property type="entry name" value="Gemin6"/>
</dbReference>
<evidence type="ECO:0000313" key="4">
    <source>
        <dbReference type="RefSeq" id="XP_015180663.1"/>
    </source>
</evidence>
<dbReference type="PANTHER" id="PTHR14710:SF2">
    <property type="entry name" value="GEM-ASSOCIATED PROTEIN 6"/>
    <property type="match status" value="1"/>
</dbReference>
<dbReference type="InterPro" id="IPR046856">
    <property type="entry name" value="Gemin6_C"/>
</dbReference>
<evidence type="ECO:0000259" key="1">
    <source>
        <dbReference type="PROSITE" id="PS52001"/>
    </source>
</evidence>
<evidence type="ECO:0000313" key="3">
    <source>
        <dbReference type="Proteomes" id="UP000694924"/>
    </source>
</evidence>
<dbReference type="Pfam" id="PF20417">
    <property type="entry name" value="Gemin6_C"/>
    <property type="match status" value="1"/>
</dbReference>
<sequence>MVDMYSTKTDDQTKFSHNIYKNNPLLFKSYIGKEAKITADDGSLYTGIVYTVDPVSESVVLLETKEDNHQNLKLVFGHAIKNIELTTQAETSLPELFQLPNNQLSLSDIKKRKNIVKDYLLKSRFPVVDIDDILCIEDSVSIKPPYDAEHCVSTNVIILNRIQDIIRNIKE</sequence>
<dbReference type="Gene3D" id="2.30.30.100">
    <property type="match status" value="1"/>
</dbReference>
<gene>
    <name evidence="4" type="primary">LOC107068595</name>
</gene>
<evidence type="ECO:0000259" key="2">
    <source>
        <dbReference type="PROSITE" id="PS52002"/>
    </source>
</evidence>
<dbReference type="PROSITE" id="PS52002">
    <property type="entry name" value="SM"/>
    <property type="match status" value="1"/>
</dbReference>
<dbReference type="InterPro" id="IPR047575">
    <property type="entry name" value="Sm"/>
</dbReference>
<feature type="domain" description="Sm" evidence="2">
    <location>
        <begin position="22"/>
        <end position="89"/>
    </location>
</feature>
<dbReference type="RefSeq" id="XP_015180663.1">
    <property type="nucleotide sequence ID" value="XM_015325177.1"/>
</dbReference>
<dbReference type="Proteomes" id="UP000694924">
    <property type="component" value="Unplaced"/>
</dbReference>
<proteinExistence type="predicted"/>
<accession>A0ABM1IKC6</accession>
<keyword evidence="3" id="KW-1185">Reference proteome</keyword>
<organism evidence="3 4">
    <name type="scientific">Polistes dominula</name>
    <name type="common">European paper wasp</name>
    <name type="synonym">Vespa dominula</name>
    <dbReference type="NCBI Taxonomy" id="743375"/>
    <lineage>
        <taxon>Eukaryota</taxon>
        <taxon>Metazoa</taxon>
        <taxon>Ecdysozoa</taxon>
        <taxon>Arthropoda</taxon>
        <taxon>Hexapoda</taxon>
        <taxon>Insecta</taxon>
        <taxon>Pterygota</taxon>
        <taxon>Neoptera</taxon>
        <taxon>Endopterygota</taxon>
        <taxon>Hymenoptera</taxon>
        <taxon>Apocrita</taxon>
        <taxon>Aculeata</taxon>
        <taxon>Vespoidea</taxon>
        <taxon>Vespidae</taxon>
        <taxon>Polistinae</taxon>
        <taxon>Polistini</taxon>
        <taxon>Polistes</taxon>
    </lineage>
</organism>
<dbReference type="PANTHER" id="PTHR14710">
    <property type="entry name" value="GEM-ASSOCIATED PROTEIN 6"/>
    <property type="match status" value="1"/>
</dbReference>
<dbReference type="PROSITE" id="PS52001">
    <property type="entry name" value="AD"/>
    <property type="match status" value="1"/>
</dbReference>
<name>A0ABM1IKC6_POLDO</name>
<dbReference type="Pfam" id="PF06372">
    <property type="entry name" value="Gemin6"/>
    <property type="match status" value="1"/>
</dbReference>
<reference evidence="4" key="1">
    <citation type="submission" date="2025-08" db="UniProtKB">
        <authorList>
            <consortium name="RefSeq"/>
        </authorList>
    </citation>
    <scope>IDENTIFICATION</scope>
    <source>
        <tissue evidence="4">Whole body</tissue>
    </source>
</reference>
<feature type="domain" description="AD" evidence="1">
    <location>
        <begin position="78"/>
        <end position="171"/>
    </location>
</feature>
<protein>
    <submittedName>
        <fullName evidence="4">Gem-associated protein 6-like</fullName>
    </submittedName>
</protein>
<dbReference type="InterPro" id="IPR047574">
    <property type="entry name" value="AD"/>
</dbReference>
<dbReference type="InterPro" id="IPR046857">
    <property type="entry name" value="Gemin6_Sm-like_dom"/>
</dbReference>
<dbReference type="CDD" id="cd11676">
    <property type="entry name" value="Gemin6"/>
    <property type="match status" value="1"/>
</dbReference>
<dbReference type="GeneID" id="107068595"/>